<protein>
    <submittedName>
        <fullName evidence="2">Uncharacterized protein</fullName>
    </submittedName>
</protein>
<name>A0A2W7PLW5_9RHOB</name>
<proteinExistence type="predicted"/>
<evidence type="ECO:0000313" key="2">
    <source>
        <dbReference type="EMBL" id="PZX10309.1"/>
    </source>
</evidence>
<accession>A0A2W7PLW5</accession>
<gene>
    <name evidence="2" type="ORF">LX81_04261</name>
</gene>
<evidence type="ECO:0000256" key="1">
    <source>
        <dbReference type="SAM" id="MobiDB-lite"/>
    </source>
</evidence>
<dbReference type="EMBL" id="QKZL01000049">
    <property type="protein sequence ID" value="PZX10309.1"/>
    <property type="molecule type" value="Genomic_DNA"/>
</dbReference>
<dbReference type="AlphaFoldDB" id="A0A2W7PLW5"/>
<dbReference type="Proteomes" id="UP000248916">
    <property type="component" value="Unassembled WGS sequence"/>
</dbReference>
<sequence length="217" mass="23096">MSIVPAVDPGEQIALRLVSGGVDSVVDTGPAMGGPRGGAEPQRNRTGHVPDDRQHRDPRHYQAASSKGGLHDRVSAAFGVVSRLKIYLLVDGEALSAIAPRTMPSGLPMRTEITPGQTSDYRGFDLVMADNLPTLRAFLRKGRALDSSRGSSVVVALHEQTDPAKLREQELAVLQRSAEAEWLPGDLVRSGDGLGATADRQARPAAAIIATPQFRHA</sequence>
<feature type="region of interest" description="Disordered" evidence="1">
    <location>
        <begin position="26"/>
        <end position="68"/>
    </location>
</feature>
<comment type="caution">
    <text evidence="2">The sequence shown here is derived from an EMBL/GenBank/DDBJ whole genome shotgun (WGS) entry which is preliminary data.</text>
</comment>
<evidence type="ECO:0000313" key="3">
    <source>
        <dbReference type="Proteomes" id="UP000248916"/>
    </source>
</evidence>
<organism evidence="2 3">
    <name type="scientific">Palleronia aestuarii</name>
    <dbReference type="NCBI Taxonomy" id="568105"/>
    <lineage>
        <taxon>Bacteria</taxon>
        <taxon>Pseudomonadati</taxon>
        <taxon>Pseudomonadota</taxon>
        <taxon>Alphaproteobacteria</taxon>
        <taxon>Rhodobacterales</taxon>
        <taxon>Roseobacteraceae</taxon>
        <taxon>Palleronia</taxon>
    </lineage>
</organism>
<keyword evidence="3" id="KW-1185">Reference proteome</keyword>
<reference evidence="2 3" key="1">
    <citation type="submission" date="2018-06" db="EMBL/GenBank/DDBJ databases">
        <title>Genomic Encyclopedia of Archaeal and Bacterial Type Strains, Phase II (KMG-II): from individual species to whole genera.</title>
        <authorList>
            <person name="Goeker M."/>
        </authorList>
    </citation>
    <scope>NUCLEOTIDE SEQUENCE [LARGE SCALE GENOMIC DNA]</scope>
    <source>
        <strain evidence="2 3">DSM 22009</strain>
    </source>
</reference>